<organism evidence="2 3">
    <name type="scientific">Candidatus Portiera aleyrodidarum</name>
    <name type="common">primary endosymbiont of Bemisia tabaci</name>
    <dbReference type="NCBI Taxonomy" id="91844"/>
    <lineage>
        <taxon>Bacteria</taxon>
        <taxon>Pseudomonadati</taxon>
        <taxon>Pseudomonadota</taxon>
        <taxon>Gammaproteobacteria</taxon>
        <taxon>Candidatus Johnevansiales</taxon>
        <taxon>Candidatus Johnevansiaceae</taxon>
        <taxon>Candidatus Portiera</taxon>
    </lineage>
</organism>
<dbReference type="EMBL" id="LR744089">
    <property type="protein sequence ID" value="CAA3705026.1"/>
    <property type="molecule type" value="Genomic_DNA"/>
</dbReference>
<dbReference type="InterPro" id="IPR009003">
    <property type="entry name" value="Peptidase_S1_PA"/>
</dbReference>
<dbReference type="GO" id="GO:0006508">
    <property type="term" value="P:proteolysis"/>
    <property type="evidence" value="ECO:0007669"/>
    <property type="project" value="UniProtKB-KW"/>
</dbReference>
<keyword evidence="3" id="KW-1185">Reference proteome</keyword>
<keyword evidence="1" id="KW-0472">Membrane</keyword>
<evidence type="ECO:0000313" key="3">
    <source>
        <dbReference type="Proteomes" id="UP000510842"/>
    </source>
</evidence>
<feature type="transmembrane region" description="Helical" evidence="1">
    <location>
        <begin position="7"/>
        <end position="28"/>
    </location>
</feature>
<dbReference type="PRINTS" id="PR00834">
    <property type="entry name" value="PROTEASES2C"/>
</dbReference>
<proteinExistence type="predicted"/>
<dbReference type="InterPro" id="IPR001940">
    <property type="entry name" value="Peptidase_S1C"/>
</dbReference>
<dbReference type="AlphaFoldDB" id="A0A6S6RZ02"/>
<dbReference type="SUPFAM" id="SSF50494">
    <property type="entry name" value="Trypsin-like serine proteases"/>
    <property type="match status" value="1"/>
</dbReference>
<accession>A0A6S6RZ02</accession>
<dbReference type="PANTHER" id="PTHR22939:SF130">
    <property type="entry name" value="PERIPLASMIC SERINE ENDOPROTEASE DEGP-LIKE-RELATED"/>
    <property type="match status" value="1"/>
</dbReference>
<dbReference type="GO" id="GO:0030313">
    <property type="term" value="C:cell envelope"/>
    <property type="evidence" value="ECO:0007669"/>
    <property type="project" value="UniProtKB-SubCell"/>
</dbReference>
<dbReference type="EC" id="3.4.21.107" evidence="2"/>
<evidence type="ECO:0000256" key="1">
    <source>
        <dbReference type="SAM" id="Phobius"/>
    </source>
</evidence>
<name>A0A6S6RZ02_9GAMM</name>
<keyword evidence="1" id="KW-1133">Transmembrane helix</keyword>
<dbReference type="Proteomes" id="UP000510842">
    <property type="component" value="Chromosome"/>
</dbReference>
<sequence>MNKFKYFYYMFIIIVSIITINTYASYYYGENINFTKIVQKSSFSVVKISTIKKSLYSINILPENKIPEILKKFFGKVSGINIGYISNNNEVYSIGTGFIISKDGYILTNAHVVKDFDKIIVKIKNNKDYYAKIIGIDNKTDIALIKINEQNLPVINIGNSDNIKVGEEVAAIGSPFGFDQSITSGIVSAINRTLPNDIYVPFIQTDVAINPGNSGGPLLNIQGKVIGINAQIITRSGGFMGLSFSIPINFAMNIANKIKNEYIST</sequence>
<dbReference type="GO" id="GO:0004252">
    <property type="term" value="F:serine-type endopeptidase activity"/>
    <property type="evidence" value="ECO:0007669"/>
    <property type="project" value="InterPro"/>
</dbReference>
<evidence type="ECO:0000313" key="2">
    <source>
        <dbReference type="EMBL" id="CAA3705026.1"/>
    </source>
</evidence>
<keyword evidence="1" id="KW-0812">Transmembrane</keyword>
<dbReference type="Pfam" id="PF13365">
    <property type="entry name" value="Trypsin_2"/>
    <property type="match status" value="1"/>
</dbReference>
<dbReference type="RefSeq" id="WP_232085410.1">
    <property type="nucleotide sequence ID" value="NZ_LR744089.1"/>
</dbReference>
<keyword evidence="2" id="KW-0645">Protease</keyword>
<dbReference type="PANTHER" id="PTHR22939">
    <property type="entry name" value="SERINE PROTEASE FAMILY S1C HTRA-RELATED"/>
    <property type="match status" value="1"/>
</dbReference>
<gene>
    <name evidence="2" type="primary">mucD</name>
    <name evidence="2" type="ORF">PEMO_0041</name>
</gene>
<keyword evidence="2" id="KW-0378">Hydrolase</keyword>
<dbReference type="Gene3D" id="2.40.10.120">
    <property type="match status" value="1"/>
</dbReference>
<reference evidence="2 3" key="1">
    <citation type="submission" date="2019-12" db="EMBL/GenBank/DDBJ databases">
        <authorList>
            <person name="Santos-Garcia D."/>
            <person name="Santos-Garcia D."/>
            <person name="Santos-Garcia D."/>
        </authorList>
    </citation>
    <scope>NUCLEOTIDE SEQUENCE [LARGE SCALE GENOMIC DNA]</scope>
    <source>
        <strain evidence="2">PeMo</strain>
    </source>
</reference>
<protein>
    <submittedName>
        <fullName evidence="2">Serine protease MucD</fullName>
        <ecNumber evidence="2">3.4.21.107</ecNumber>
    </submittedName>
</protein>
<dbReference type="GO" id="GO:0042597">
    <property type="term" value="C:periplasmic space"/>
    <property type="evidence" value="ECO:0007669"/>
    <property type="project" value="TreeGrafter"/>
</dbReference>